<evidence type="ECO:0000313" key="2">
    <source>
        <dbReference type="Proteomes" id="UP000541444"/>
    </source>
</evidence>
<reference evidence="1 2" key="1">
    <citation type="journal article" date="2020" name="IScience">
        <title>Genome Sequencing of the Endangered Kingdonia uniflora (Circaeasteraceae, Ranunculales) Reveals Potential Mechanisms of Evolutionary Specialization.</title>
        <authorList>
            <person name="Sun Y."/>
            <person name="Deng T."/>
            <person name="Zhang A."/>
            <person name="Moore M.J."/>
            <person name="Landis J.B."/>
            <person name="Lin N."/>
            <person name="Zhang H."/>
            <person name="Zhang X."/>
            <person name="Huang J."/>
            <person name="Zhang X."/>
            <person name="Sun H."/>
            <person name="Wang H."/>
        </authorList>
    </citation>
    <scope>NUCLEOTIDE SEQUENCE [LARGE SCALE GENOMIC DNA]</scope>
    <source>
        <strain evidence="1">TB1705</strain>
        <tissue evidence="1">Leaf</tissue>
    </source>
</reference>
<accession>A0A7J7NLV3</accession>
<sequence length="90" mass="10045">MMNEERMTYDTYWHSQTSEVGHLLTNLQRMGNIDLFGPSTLRSGITPIVVMSTEVHNLFQDFSLPDLEMGPGLGGTWSRQGGTRRSPSTA</sequence>
<protein>
    <submittedName>
        <fullName evidence="1">Uncharacterized protein</fullName>
    </submittedName>
</protein>
<evidence type="ECO:0000313" key="1">
    <source>
        <dbReference type="EMBL" id="KAF6167974.1"/>
    </source>
</evidence>
<dbReference type="EMBL" id="JACGCM010000711">
    <property type="protein sequence ID" value="KAF6167974.1"/>
    <property type="molecule type" value="Genomic_DNA"/>
</dbReference>
<dbReference type="Proteomes" id="UP000541444">
    <property type="component" value="Unassembled WGS sequence"/>
</dbReference>
<gene>
    <name evidence="1" type="ORF">GIB67_020544</name>
</gene>
<organism evidence="1 2">
    <name type="scientific">Kingdonia uniflora</name>
    <dbReference type="NCBI Taxonomy" id="39325"/>
    <lineage>
        <taxon>Eukaryota</taxon>
        <taxon>Viridiplantae</taxon>
        <taxon>Streptophyta</taxon>
        <taxon>Embryophyta</taxon>
        <taxon>Tracheophyta</taxon>
        <taxon>Spermatophyta</taxon>
        <taxon>Magnoliopsida</taxon>
        <taxon>Ranunculales</taxon>
        <taxon>Circaeasteraceae</taxon>
        <taxon>Kingdonia</taxon>
    </lineage>
</organism>
<proteinExistence type="predicted"/>
<name>A0A7J7NLV3_9MAGN</name>
<comment type="caution">
    <text evidence="1">The sequence shown here is derived from an EMBL/GenBank/DDBJ whole genome shotgun (WGS) entry which is preliminary data.</text>
</comment>
<dbReference type="AlphaFoldDB" id="A0A7J7NLV3"/>
<keyword evidence="2" id="KW-1185">Reference proteome</keyword>